<proteinExistence type="predicted"/>
<dbReference type="EMBL" id="QPJT01000054">
    <property type="protein sequence ID" value="RCX07391.1"/>
    <property type="molecule type" value="Genomic_DNA"/>
</dbReference>
<comment type="caution">
    <text evidence="1">The sequence shown here is derived from an EMBL/GenBank/DDBJ whole genome shotgun (WGS) entry which is preliminary data.</text>
</comment>
<dbReference type="AlphaFoldDB" id="A0A369ADY1"/>
<keyword evidence="2" id="KW-1185">Reference proteome</keyword>
<evidence type="ECO:0000313" key="2">
    <source>
        <dbReference type="Proteomes" id="UP000253034"/>
    </source>
</evidence>
<accession>A0A369ADY1</accession>
<dbReference type="RefSeq" id="WP_114300451.1">
    <property type="nucleotide sequence ID" value="NZ_QPJT01000054.1"/>
</dbReference>
<sequence>MNLVDEKEYVFSLHEFRMIFEYNNENLSNKDFIKKQKKLLKLSGIGQSLSNKKASEIRIKCKYLGEEGWVISPYWRPRENEKWYDTWFGLVFNNQSEKINDYFLENDYLLLKRINERTRYGVNRPDWFYEAEILFEKHYYTSCAMLLTAVLEESIRKSPIGGWFYKVTNFFDKAVHNKIEDYYNKNLEPLNRYIETVILLPAIDGFINNYFDSGYHFGKDKGNRDKEEPYFLERNWLMHGLTKRKVVEADCVKLFNVICSLDYILQTLFKEESS</sequence>
<protein>
    <submittedName>
        <fullName evidence="1">Uncharacterized protein</fullName>
    </submittedName>
</protein>
<organism evidence="1 2">
    <name type="scientific">Anaerobacterium chartisolvens</name>
    <dbReference type="NCBI Taxonomy" id="1297424"/>
    <lineage>
        <taxon>Bacteria</taxon>
        <taxon>Bacillati</taxon>
        <taxon>Bacillota</taxon>
        <taxon>Clostridia</taxon>
        <taxon>Eubacteriales</taxon>
        <taxon>Oscillospiraceae</taxon>
        <taxon>Anaerobacterium</taxon>
    </lineage>
</organism>
<dbReference type="OrthoDB" id="2838806at2"/>
<name>A0A369ADY1_9FIRM</name>
<reference evidence="1 2" key="1">
    <citation type="submission" date="2018-07" db="EMBL/GenBank/DDBJ databases">
        <title>Genomic Encyclopedia of Type Strains, Phase IV (KMG-IV): sequencing the most valuable type-strain genomes for metagenomic binning, comparative biology and taxonomic classification.</title>
        <authorList>
            <person name="Goeker M."/>
        </authorList>
    </citation>
    <scope>NUCLEOTIDE SEQUENCE [LARGE SCALE GENOMIC DNA]</scope>
    <source>
        <strain evidence="1 2">DSM 27016</strain>
    </source>
</reference>
<gene>
    <name evidence="1" type="ORF">DFR58_1548</name>
</gene>
<evidence type="ECO:0000313" key="1">
    <source>
        <dbReference type="EMBL" id="RCX07391.1"/>
    </source>
</evidence>
<dbReference type="Proteomes" id="UP000253034">
    <property type="component" value="Unassembled WGS sequence"/>
</dbReference>